<evidence type="ECO:0000256" key="3">
    <source>
        <dbReference type="ARBA" id="ARBA00022475"/>
    </source>
</evidence>
<evidence type="ECO:0000256" key="6">
    <source>
        <dbReference type="ARBA" id="ARBA00023136"/>
    </source>
</evidence>
<evidence type="ECO:0000256" key="7">
    <source>
        <dbReference type="SAM" id="MobiDB-lite"/>
    </source>
</evidence>
<evidence type="ECO:0000256" key="2">
    <source>
        <dbReference type="ARBA" id="ARBA00022448"/>
    </source>
</evidence>
<feature type="transmembrane region" description="Helical" evidence="8">
    <location>
        <begin position="104"/>
        <end position="122"/>
    </location>
</feature>
<dbReference type="AlphaFoldDB" id="A0A388SVP5"/>
<keyword evidence="3" id="KW-1003">Cell membrane</keyword>
<comment type="caution">
    <text evidence="9">The sequence shown here is derived from an EMBL/GenBank/DDBJ whole genome shotgun (WGS) entry which is preliminary data.</text>
</comment>
<sequence>MDVTSHGVPSGAAARPPGGRAPVRALFRERWFSTLFMTDMWERFSFYGMQALLFLYATAPRAEGGLGLSAGTAGALFGLYVSASFLAAMPGGWLGDRVLGTHRAMLGGALVIAAGHACMAVPARSTFYLGLLLVACGTGLLKPNLPVMFDQMNPGAGSAQRQAAFSLFYMSIQVSALIGPLVTGALGERVDWHLGFGAAAVGMVFGVLQYLHGAPTLRGARTGPSRPLPPAELRRLVRGAWAALAGAVLLAAGVWSVGGLPLHPVLALCGLASLAAPVWYFRRLLRGADLGEAERARVRGYRRIFVPSVLFWAMYGQLGSVFSLFAREHTDRGIAGFTVPASWFQSAHPLFLLILAPLFAWLWLRIGGGAGVLRKFSAGLLCAAAGFAVLATGAWFAEGGEVRVSAVWLLGAFLWMSCGELVFGPVGLSATAETAPEGHRSRMMGLFYLGAALGAGLGGQLSHLVGVLPLWVYLAGFAAAAVVTASLLSRAAAGGATRTAGRDTAGEAGREGGGESAGATGPGTGQGTDPGAGQGTGQGAGQGTGQGTSQGTAQI</sequence>
<dbReference type="Gene3D" id="1.20.1250.20">
    <property type="entry name" value="MFS general substrate transporter like domains"/>
    <property type="match status" value="1"/>
</dbReference>
<dbReference type="GO" id="GO:1904680">
    <property type="term" value="F:peptide transmembrane transporter activity"/>
    <property type="evidence" value="ECO:0007669"/>
    <property type="project" value="InterPro"/>
</dbReference>
<dbReference type="Pfam" id="PF00854">
    <property type="entry name" value="PTR2"/>
    <property type="match status" value="1"/>
</dbReference>
<dbReference type="NCBIfam" id="TIGR00924">
    <property type="entry name" value="yjdL_sub1_fam"/>
    <property type="match status" value="1"/>
</dbReference>
<reference evidence="9 10" key="1">
    <citation type="submission" date="2018-07" db="EMBL/GenBank/DDBJ databases">
        <title>Whole Genome Shotgun Sequence of Streptomyces spongiicola strain 531S.</title>
        <authorList>
            <person name="Dohra H."/>
            <person name="Kodani S."/>
        </authorList>
    </citation>
    <scope>NUCLEOTIDE SEQUENCE [LARGE SCALE GENOMIC DNA]</scope>
    <source>
        <strain evidence="9 10">531S</strain>
    </source>
</reference>
<feature type="transmembrane region" description="Helical" evidence="8">
    <location>
        <begin position="408"/>
        <end position="432"/>
    </location>
</feature>
<name>A0A388SVP5_9ACTN</name>
<feature type="transmembrane region" description="Helical" evidence="8">
    <location>
        <begin position="304"/>
        <end position="326"/>
    </location>
</feature>
<comment type="subcellular location">
    <subcellularLocation>
        <location evidence="1">Cell membrane</location>
        <topology evidence="1">Multi-pass membrane protein</topology>
    </subcellularLocation>
</comment>
<protein>
    <submittedName>
        <fullName evidence="9">MFS transporter</fullName>
    </submittedName>
</protein>
<feature type="transmembrane region" description="Helical" evidence="8">
    <location>
        <begin position="346"/>
        <end position="364"/>
    </location>
</feature>
<feature type="region of interest" description="Disordered" evidence="7">
    <location>
        <begin position="496"/>
        <end position="555"/>
    </location>
</feature>
<evidence type="ECO:0000256" key="1">
    <source>
        <dbReference type="ARBA" id="ARBA00004651"/>
    </source>
</evidence>
<evidence type="ECO:0000313" key="9">
    <source>
        <dbReference type="EMBL" id="GBP99910.1"/>
    </source>
</evidence>
<dbReference type="Proteomes" id="UP000265354">
    <property type="component" value="Unassembled WGS sequence"/>
</dbReference>
<dbReference type="GO" id="GO:0015833">
    <property type="term" value="P:peptide transport"/>
    <property type="evidence" value="ECO:0007669"/>
    <property type="project" value="InterPro"/>
</dbReference>
<evidence type="ECO:0000256" key="5">
    <source>
        <dbReference type="ARBA" id="ARBA00022989"/>
    </source>
</evidence>
<dbReference type="PANTHER" id="PTHR23517">
    <property type="entry name" value="RESISTANCE PROTEIN MDTM, PUTATIVE-RELATED-RELATED"/>
    <property type="match status" value="1"/>
</dbReference>
<proteinExistence type="predicted"/>
<feature type="transmembrane region" description="Helical" evidence="8">
    <location>
        <begin position="262"/>
        <end position="281"/>
    </location>
</feature>
<feature type="compositionally biased region" description="Gly residues" evidence="7">
    <location>
        <begin position="514"/>
        <end position="548"/>
    </location>
</feature>
<feature type="transmembrane region" description="Helical" evidence="8">
    <location>
        <begin position="376"/>
        <end position="396"/>
    </location>
</feature>
<feature type="transmembrane region" description="Helical" evidence="8">
    <location>
        <begin position="470"/>
        <end position="488"/>
    </location>
</feature>
<feature type="transmembrane region" description="Helical" evidence="8">
    <location>
        <begin position="192"/>
        <end position="211"/>
    </location>
</feature>
<evidence type="ECO:0000256" key="4">
    <source>
        <dbReference type="ARBA" id="ARBA00022692"/>
    </source>
</evidence>
<keyword evidence="5 8" id="KW-1133">Transmembrane helix</keyword>
<evidence type="ECO:0000313" key="10">
    <source>
        <dbReference type="Proteomes" id="UP000265354"/>
    </source>
</evidence>
<dbReference type="PANTHER" id="PTHR23517:SF15">
    <property type="entry name" value="PROTON-DEPENDENT OLIGOPEPTIDE FAMILY TRANSPORT PROTEIN"/>
    <property type="match status" value="1"/>
</dbReference>
<dbReference type="InterPro" id="IPR000109">
    <property type="entry name" value="POT_fam"/>
</dbReference>
<dbReference type="RefSeq" id="WP_245990950.1">
    <property type="nucleotide sequence ID" value="NZ_BGZL01000003.1"/>
</dbReference>
<gene>
    <name evidence="9" type="ORF">SSP531S_13140</name>
</gene>
<dbReference type="InterPro" id="IPR036259">
    <property type="entry name" value="MFS_trans_sf"/>
</dbReference>
<dbReference type="InterPro" id="IPR005279">
    <property type="entry name" value="Dipep/tripep_permease"/>
</dbReference>
<feature type="compositionally biased region" description="Basic and acidic residues" evidence="7">
    <location>
        <begin position="500"/>
        <end position="513"/>
    </location>
</feature>
<dbReference type="GO" id="GO:0005886">
    <property type="term" value="C:plasma membrane"/>
    <property type="evidence" value="ECO:0007669"/>
    <property type="project" value="UniProtKB-SubCell"/>
</dbReference>
<organism evidence="9 10">
    <name type="scientific">Streptomyces spongiicola</name>
    <dbReference type="NCBI Taxonomy" id="1690221"/>
    <lineage>
        <taxon>Bacteria</taxon>
        <taxon>Bacillati</taxon>
        <taxon>Actinomycetota</taxon>
        <taxon>Actinomycetes</taxon>
        <taxon>Kitasatosporales</taxon>
        <taxon>Streptomycetaceae</taxon>
        <taxon>Streptomyces</taxon>
    </lineage>
</organism>
<feature type="transmembrane region" description="Helical" evidence="8">
    <location>
        <begin position="444"/>
        <end position="464"/>
    </location>
</feature>
<keyword evidence="6 8" id="KW-0472">Membrane</keyword>
<feature type="transmembrane region" description="Helical" evidence="8">
    <location>
        <begin position="44"/>
        <end position="62"/>
    </location>
</feature>
<feature type="transmembrane region" description="Helical" evidence="8">
    <location>
        <begin position="68"/>
        <end position="92"/>
    </location>
</feature>
<dbReference type="SUPFAM" id="SSF103473">
    <property type="entry name" value="MFS general substrate transporter"/>
    <property type="match status" value="1"/>
</dbReference>
<dbReference type="CDD" id="cd17346">
    <property type="entry name" value="MFS_DtpA_like"/>
    <property type="match status" value="1"/>
</dbReference>
<dbReference type="InterPro" id="IPR050171">
    <property type="entry name" value="MFS_Transporters"/>
</dbReference>
<keyword evidence="4 8" id="KW-0812">Transmembrane</keyword>
<feature type="transmembrane region" description="Helical" evidence="8">
    <location>
        <begin position="166"/>
        <end position="186"/>
    </location>
</feature>
<evidence type="ECO:0000256" key="8">
    <source>
        <dbReference type="SAM" id="Phobius"/>
    </source>
</evidence>
<keyword evidence="2" id="KW-0813">Transport</keyword>
<feature type="transmembrane region" description="Helical" evidence="8">
    <location>
        <begin position="128"/>
        <end position="145"/>
    </location>
</feature>
<dbReference type="EMBL" id="BGZL01000003">
    <property type="protein sequence ID" value="GBP99910.1"/>
    <property type="molecule type" value="Genomic_DNA"/>
</dbReference>
<accession>A0A388SVP5</accession>